<feature type="transmembrane region" description="Helical" evidence="5">
    <location>
        <begin position="9"/>
        <end position="28"/>
    </location>
</feature>
<organism evidence="7 8">
    <name type="scientific">Mucilaginibacter gossypiicola</name>
    <dbReference type="NCBI Taxonomy" id="551995"/>
    <lineage>
        <taxon>Bacteria</taxon>
        <taxon>Pseudomonadati</taxon>
        <taxon>Bacteroidota</taxon>
        <taxon>Sphingobacteriia</taxon>
        <taxon>Sphingobacteriales</taxon>
        <taxon>Sphingobacteriaceae</taxon>
        <taxon>Mucilaginibacter</taxon>
    </lineage>
</organism>
<evidence type="ECO:0000256" key="2">
    <source>
        <dbReference type="ARBA" id="ARBA00022692"/>
    </source>
</evidence>
<feature type="transmembrane region" description="Helical" evidence="5">
    <location>
        <begin position="179"/>
        <end position="200"/>
    </location>
</feature>
<keyword evidence="8" id="KW-1185">Reference proteome</keyword>
<keyword evidence="3 5" id="KW-1133">Transmembrane helix</keyword>
<comment type="subcellular location">
    <subcellularLocation>
        <location evidence="1">Membrane</location>
        <topology evidence="1">Multi-pass membrane protein</topology>
    </subcellularLocation>
</comment>
<evidence type="ECO:0000256" key="1">
    <source>
        <dbReference type="ARBA" id="ARBA00004141"/>
    </source>
</evidence>
<dbReference type="InterPro" id="IPR010432">
    <property type="entry name" value="RDD"/>
</dbReference>
<evidence type="ECO:0000256" key="3">
    <source>
        <dbReference type="ARBA" id="ARBA00022989"/>
    </source>
</evidence>
<reference evidence="8" key="1">
    <citation type="submission" date="2016-10" db="EMBL/GenBank/DDBJ databases">
        <authorList>
            <person name="Varghese N."/>
            <person name="Submissions S."/>
        </authorList>
    </citation>
    <scope>NUCLEOTIDE SEQUENCE [LARGE SCALE GENOMIC DNA]</scope>
    <source>
        <strain evidence="8">Gh-48</strain>
    </source>
</reference>
<sequence>MLKKHLNPIIAAASFIIAITGIINNAFFPTHDFAVMRYKDLLNPFFLDWVFAGSSLRYNGLNYVNAIVDGILLLGAIAFVASGYKRTQLIRFVFSIIFLSNALVLVNLILLFIFKSYFTIWLQDIFTHLLYYLLYVFWIVVALKVLNHLKSQKTLQQEVVNDGEHPQSYYVKAAIGYRILHPLVDMLVTIAVFSEILGRFVDYSSGALFRFMTQTPESWAQKNITLVIIALRILYYIICESVLGSSPAKFLTQTRVIDYDGNKPSVKKVIIRTLCRLIPFEGFS</sequence>
<keyword evidence="2 5" id="KW-0812">Transmembrane</keyword>
<evidence type="ECO:0000313" key="7">
    <source>
        <dbReference type="EMBL" id="SEO25491.1"/>
    </source>
</evidence>
<dbReference type="GO" id="GO:0016020">
    <property type="term" value="C:membrane"/>
    <property type="evidence" value="ECO:0007669"/>
    <property type="project" value="UniProtKB-SubCell"/>
</dbReference>
<keyword evidence="4 5" id="KW-0472">Membrane</keyword>
<dbReference type="Proteomes" id="UP000198942">
    <property type="component" value="Unassembled WGS sequence"/>
</dbReference>
<feature type="domain" description="RDD" evidence="6">
    <location>
        <begin position="173"/>
        <end position="279"/>
    </location>
</feature>
<evidence type="ECO:0000256" key="4">
    <source>
        <dbReference type="ARBA" id="ARBA00023136"/>
    </source>
</evidence>
<dbReference type="AlphaFoldDB" id="A0A1H8N734"/>
<dbReference type="STRING" id="551995.SAMN05192574_106286"/>
<dbReference type="EMBL" id="FOCL01000006">
    <property type="protein sequence ID" value="SEO25491.1"/>
    <property type="molecule type" value="Genomic_DNA"/>
</dbReference>
<proteinExistence type="predicted"/>
<dbReference type="OrthoDB" id="762068at2"/>
<evidence type="ECO:0000256" key="5">
    <source>
        <dbReference type="SAM" id="Phobius"/>
    </source>
</evidence>
<dbReference type="Pfam" id="PF06271">
    <property type="entry name" value="RDD"/>
    <property type="match status" value="1"/>
</dbReference>
<feature type="transmembrane region" description="Helical" evidence="5">
    <location>
        <begin position="63"/>
        <end position="82"/>
    </location>
</feature>
<accession>A0A1H8N734</accession>
<name>A0A1H8N734_9SPHI</name>
<feature type="transmembrane region" description="Helical" evidence="5">
    <location>
        <begin position="125"/>
        <end position="146"/>
    </location>
</feature>
<feature type="transmembrane region" description="Helical" evidence="5">
    <location>
        <begin position="89"/>
        <end position="113"/>
    </location>
</feature>
<protein>
    <submittedName>
        <fullName evidence="7">RDD family protein</fullName>
    </submittedName>
</protein>
<evidence type="ECO:0000259" key="6">
    <source>
        <dbReference type="Pfam" id="PF06271"/>
    </source>
</evidence>
<feature type="transmembrane region" description="Helical" evidence="5">
    <location>
        <begin position="220"/>
        <end position="239"/>
    </location>
</feature>
<gene>
    <name evidence="7" type="ORF">SAMN05192574_106286</name>
</gene>
<dbReference type="RefSeq" id="WP_091213457.1">
    <property type="nucleotide sequence ID" value="NZ_FOCL01000006.1"/>
</dbReference>
<evidence type="ECO:0000313" key="8">
    <source>
        <dbReference type="Proteomes" id="UP000198942"/>
    </source>
</evidence>